<gene>
    <name evidence="1" type="ORF">DFQ00_113132</name>
</gene>
<proteinExistence type="predicted"/>
<name>A0A2V4VZK1_PAEBA</name>
<protein>
    <submittedName>
        <fullName evidence="1">Uncharacterized protein</fullName>
    </submittedName>
</protein>
<dbReference type="EMBL" id="QJSW01000013">
    <property type="protein sequence ID" value="PYE47538.1"/>
    <property type="molecule type" value="Genomic_DNA"/>
</dbReference>
<comment type="caution">
    <text evidence="1">The sequence shown here is derived from an EMBL/GenBank/DDBJ whole genome shotgun (WGS) entry which is preliminary data.</text>
</comment>
<dbReference type="Proteomes" id="UP000247790">
    <property type="component" value="Unassembled WGS sequence"/>
</dbReference>
<organism evidence="1 2">
    <name type="scientific">Paenibacillus barcinonensis</name>
    <dbReference type="NCBI Taxonomy" id="198119"/>
    <lineage>
        <taxon>Bacteria</taxon>
        <taxon>Bacillati</taxon>
        <taxon>Bacillota</taxon>
        <taxon>Bacilli</taxon>
        <taxon>Bacillales</taxon>
        <taxon>Paenibacillaceae</taxon>
        <taxon>Paenibacillus</taxon>
    </lineage>
</organism>
<sequence>MTGSSIYATYHMLMIIEWKLEIVNIDSNRQAPDFFAPLSNPLFSAVIRLDLAPLFRLPL</sequence>
<evidence type="ECO:0000313" key="1">
    <source>
        <dbReference type="EMBL" id="PYE47538.1"/>
    </source>
</evidence>
<accession>A0A2V4VZK1</accession>
<reference evidence="1 2" key="1">
    <citation type="submission" date="2018-06" db="EMBL/GenBank/DDBJ databases">
        <title>Genomic Encyclopedia of Type Strains, Phase III (KMG-III): the genomes of soil and plant-associated and newly described type strains.</title>
        <authorList>
            <person name="Whitman W."/>
        </authorList>
    </citation>
    <scope>NUCLEOTIDE SEQUENCE [LARGE SCALE GENOMIC DNA]</scope>
    <source>
        <strain evidence="1 2">CECT 7022</strain>
    </source>
</reference>
<dbReference type="AlphaFoldDB" id="A0A2V4VZK1"/>
<evidence type="ECO:0000313" key="2">
    <source>
        <dbReference type="Proteomes" id="UP000247790"/>
    </source>
</evidence>